<keyword evidence="3" id="KW-1185">Reference proteome</keyword>
<feature type="transmembrane region" description="Helical" evidence="1">
    <location>
        <begin position="51"/>
        <end position="69"/>
    </location>
</feature>
<feature type="transmembrane region" description="Helical" evidence="1">
    <location>
        <begin position="112"/>
        <end position="131"/>
    </location>
</feature>
<gene>
    <name evidence="2" type="ORF">QOZ94_000216</name>
</gene>
<sequence length="186" mass="20528">MAPVNDRDPFSAPADSYWKEFWIGEIPHLVILALTIGGVAYISLMRRPLEYYWDVVAVVIALVSISGGWPRATTRQQRWHLIWTQALHWAAFLIAMRLVFLPSVQAIADVDSTNLVVLLLLALGTFVAGVHAPSWRMALNGVVMGLSVPAVAWLDRSALVLALVALVLGAVVLALAWYHIHERDAD</sequence>
<keyword evidence="1" id="KW-0812">Transmembrane</keyword>
<accession>A0ABU0L8K5</accession>
<keyword evidence="1" id="KW-1133">Transmembrane helix</keyword>
<evidence type="ECO:0000313" key="2">
    <source>
        <dbReference type="EMBL" id="MDQ0503446.1"/>
    </source>
</evidence>
<feature type="transmembrane region" description="Helical" evidence="1">
    <location>
        <begin position="26"/>
        <end position="44"/>
    </location>
</feature>
<comment type="caution">
    <text evidence="2">The sequence shown here is derived from an EMBL/GenBank/DDBJ whole genome shotgun (WGS) entry which is preliminary data.</text>
</comment>
<protein>
    <submittedName>
        <fullName evidence="2">Membrane protein</fullName>
    </submittedName>
</protein>
<feature type="transmembrane region" description="Helical" evidence="1">
    <location>
        <begin position="81"/>
        <end position="100"/>
    </location>
</feature>
<dbReference type="Proteomes" id="UP001241747">
    <property type="component" value="Unassembled WGS sequence"/>
</dbReference>
<evidence type="ECO:0000313" key="3">
    <source>
        <dbReference type="Proteomes" id="UP001241747"/>
    </source>
</evidence>
<keyword evidence="1" id="KW-0472">Membrane</keyword>
<name>A0ABU0L8K5_XANAG</name>
<reference evidence="2 3" key="1">
    <citation type="submission" date="2023-07" db="EMBL/GenBank/DDBJ databases">
        <title>Genomic Encyclopedia of Type Strains, Phase IV (KMG-IV): sequencing the most valuable type-strain genomes for metagenomic binning, comparative biology and taxonomic classification.</title>
        <authorList>
            <person name="Goeker M."/>
        </authorList>
    </citation>
    <scope>NUCLEOTIDE SEQUENCE [LARGE SCALE GENOMIC DNA]</scope>
    <source>
        <strain evidence="2 3">DSM 3770</strain>
    </source>
</reference>
<evidence type="ECO:0000256" key="1">
    <source>
        <dbReference type="SAM" id="Phobius"/>
    </source>
</evidence>
<dbReference type="RefSeq" id="WP_237344231.1">
    <property type="nucleotide sequence ID" value="NZ_JABWGX010000003.1"/>
</dbReference>
<feature type="transmembrane region" description="Helical" evidence="1">
    <location>
        <begin position="159"/>
        <end position="180"/>
    </location>
</feature>
<organism evidence="2 3">
    <name type="scientific">Xanthobacter agilis</name>
    <dbReference type="NCBI Taxonomy" id="47492"/>
    <lineage>
        <taxon>Bacteria</taxon>
        <taxon>Pseudomonadati</taxon>
        <taxon>Pseudomonadota</taxon>
        <taxon>Alphaproteobacteria</taxon>
        <taxon>Hyphomicrobiales</taxon>
        <taxon>Xanthobacteraceae</taxon>
        <taxon>Xanthobacter</taxon>
    </lineage>
</organism>
<proteinExistence type="predicted"/>
<dbReference type="EMBL" id="JAUSVY010000001">
    <property type="protein sequence ID" value="MDQ0503446.1"/>
    <property type="molecule type" value="Genomic_DNA"/>
</dbReference>